<dbReference type="Proteomes" id="UP001164746">
    <property type="component" value="Chromosome 2"/>
</dbReference>
<protein>
    <recommendedName>
        <fullName evidence="3">SAP domain-containing protein</fullName>
    </recommendedName>
</protein>
<sequence length="182" mass="21345">MLKNVTLLSHWSPVVWAQPCEDLDTQACALLEKSKPDLCQDNLLSQSACKRYCNFCRQLKTELRRRNAKLTGRKKELIERLEAYDRNQNFNREEDLLPEFNMSLPKTSGYRDVNSDAKMAPITMEKAIEYMDQYRVEFDAKVKDLYDDKFLLYMRLFSAPSLDFVRGACKAEMRKKKCLASF</sequence>
<dbReference type="Pfam" id="PF02037">
    <property type="entry name" value="SAP"/>
    <property type="match status" value="1"/>
</dbReference>
<keyword evidence="1" id="KW-0175">Coiled coil</keyword>
<name>A0ABY7DDG3_MYAAR</name>
<accession>A0ABY7DDG3</accession>
<evidence type="ECO:0000256" key="1">
    <source>
        <dbReference type="SAM" id="Coils"/>
    </source>
</evidence>
<organism evidence="4 5">
    <name type="scientific">Mya arenaria</name>
    <name type="common">Soft-shell clam</name>
    <dbReference type="NCBI Taxonomy" id="6604"/>
    <lineage>
        <taxon>Eukaryota</taxon>
        <taxon>Metazoa</taxon>
        <taxon>Spiralia</taxon>
        <taxon>Lophotrochozoa</taxon>
        <taxon>Mollusca</taxon>
        <taxon>Bivalvia</taxon>
        <taxon>Autobranchia</taxon>
        <taxon>Heteroconchia</taxon>
        <taxon>Euheterodonta</taxon>
        <taxon>Imparidentia</taxon>
        <taxon>Neoheterodontei</taxon>
        <taxon>Myida</taxon>
        <taxon>Myoidea</taxon>
        <taxon>Myidae</taxon>
        <taxon>Mya</taxon>
    </lineage>
</organism>
<reference evidence="4" key="1">
    <citation type="submission" date="2022-11" db="EMBL/GenBank/DDBJ databases">
        <title>Centuries of genome instability and evolution in soft-shell clam transmissible cancer (bioRxiv).</title>
        <authorList>
            <person name="Hart S.F.M."/>
            <person name="Yonemitsu M.A."/>
            <person name="Giersch R.M."/>
            <person name="Beal B.F."/>
            <person name="Arriagada G."/>
            <person name="Davis B.W."/>
            <person name="Ostrander E.A."/>
            <person name="Goff S.P."/>
            <person name="Metzger M.J."/>
        </authorList>
    </citation>
    <scope>NUCLEOTIDE SEQUENCE</scope>
    <source>
        <strain evidence="4">MELC-2E11</strain>
        <tissue evidence="4">Siphon/mantle</tissue>
    </source>
</reference>
<dbReference type="InterPro" id="IPR036361">
    <property type="entry name" value="SAP_dom_sf"/>
</dbReference>
<proteinExistence type="predicted"/>
<gene>
    <name evidence="4" type="ORF">MAR_028376</name>
</gene>
<feature type="chain" id="PRO_5046958914" description="SAP domain-containing protein" evidence="2">
    <location>
        <begin position="18"/>
        <end position="182"/>
    </location>
</feature>
<evidence type="ECO:0000313" key="4">
    <source>
        <dbReference type="EMBL" id="WAQ95686.1"/>
    </source>
</evidence>
<evidence type="ECO:0000313" key="5">
    <source>
        <dbReference type="Proteomes" id="UP001164746"/>
    </source>
</evidence>
<dbReference type="SUPFAM" id="SSF68906">
    <property type="entry name" value="SAP domain"/>
    <property type="match status" value="1"/>
</dbReference>
<feature type="domain" description="SAP" evidence="3">
    <location>
        <begin position="57"/>
        <end position="86"/>
    </location>
</feature>
<feature type="signal peptide" evidence="2">
    <location>
        <begin position="1"/>
        <end position="17"/>
    </location>
</feature>
<dbReference type="Gene3D" id="1.10.720.30">
    <property type="entry name" value="SAP domain"/>
    <property type="match status" value="1"/>
</dbReference>
<keyword evidence="5" id="KW-1185">Reference proteome</keyword>
<evidence type="ECO:0000259" key="3">
    <source>
        <dbReference type="Pfam" id="PF02037"/>
    </source>
</evidence>
<feature type="coiled-coil region" evidence="1">
    <location>
        <begin position="60"/>
        <end position="87"/>
    </location>
</feature>
<dbReference type="EMBL" id="CP111013">
    <property type="protein sequence ID" value="WAQ95686.1"/>
    <property type="molecule type" value="Genomic_DNA"/>
</dbReference>
<evidence type="ECO:0000256" key="2">
    <source>
        <dbReference type="SAM" id="SignalP"/>
    </source>
</evidence>
<keyword evidence="2" id="KW-0732">Signal</keyword>
<dbReference type="InterPro" id="IPR003034">
    <property type="entry name" value="SAP_dom"/>
</dbReference>